<feature type="signal peptide" evidence="2">
    <location>
        <begin position="1"/>
        <end position="24"/>
    </location>
</feature>
<dbReference type="PANTHER" id="PTHR33376">
    <property type="match status" value="1"/>
</dbReference>
<name>A0A518BLW2_9BACT</name>
<dbReference type="AlphaFoldDB" id="A0A518BLW2"/>
<dbReference type="InterPro" id="IPR038404">
    <property type="entry name" value="TRAP_DctP_sf"/>
</dbReference>
<gene>
    <name evidence="3" type="primary">yiaO</name>
    <name evidence="3" type="ORF">Pla133_30560</name>
</gene>
<reference evidence="3 4" key="1">
    <citation type="submission" date="2019-02" db="EMBL/GenBank/DDBJ databases">
        <title>Deep-cultivation of Planctomycetes and their phenomic and genomic characterization uncovers novel biology.</title>
        <authorList>
            <person name="Wiegand S."/>
            <person name="Jogler M."/>
            <person name="Boedeker C."/>
            <person name="Pinto D."/>
            <person name="Vollmers J."/>
            <person name="Rivas-Marin E."/>
            <person name="Kohn T."/>
            <person name="Peeters S.H."/>
            <person name="Heuer A."/>
            <person name="Rast P."/>
            <person name="Oberbeckmann S."/>
            <person name="Bunk B."/>
            <person name="Jeske O."/>
            <person name="Meyerdierks A."/>
            <person name="Storesund J.E."/>
            <person name="Kallscheuer N."/>
            <person name="Luecker S."/>
            <person name="Lage O.M."/>
            <person name="Pohl T."/>
            <person name="Merkel B.J."/>
            <person name="Hornburger P."/>
            <person name="Mueller R.-W."/>
            <person name="Bruemmer F."/>
            <person name="Labrenz M."/>
            <person name="Spormann A.M."/>
            <person name="Op den Camp H."/>
            <person name="Overmann J."/>
            <person name="Amann R."/>
            <person name="Jetten M.S.M."/>
            <person name="Mascher T."/>
            <person name="Medema M.H."/>
            <person name="Devos D.P."/>
            <person name="Kaster A.-K."/>
            <person name="Ovreas L."/>
            <person name="Rohde M."/>
            <person name="Galperin M.Y."/>
            <person name="Jogler C."/>
        </authorList>
    </citation>
    <scope>NUCLEOTIDE SEQUENCE [LARGE SCALE GENOMIC DNA]</scope>
    <source>
        <strain evidence="3 4">Pla133</strain>
    </source>
</reference>
<dbReference type="Gene3D" id="3.40.190.170">
    <property type="entry name" value="Bacterial extracellular solute-binding protein, family 7"/>
    <property type="match status" value="1"/>
</dbReference>
<accession>A0A518BLW2</accession>
<dbReference type="KEGG" id="pbap:Pla133_30560"/>
<dbReference type="PANTHER" id="PTHR33376:SF5">
    <property type="entry name" value="EXTRACYTOPLASMIC SOLUTE RECEPTOR PROTEIN"/>
    <property type="match status" value="1"/>
</dbReference>
<evidence type="ECO:0000313" key="4">
    <source>
        <dbReference type="Proteomes" id="UP000316921"/>
    </source>
</evidence>
<proteinExistence type="predicted"/>
<keyword evidence="1 2" id="KW-0732">Signal</keyword>
<evidence type="ECO:0000313" key="3">
    <source>
        <dbReference type="EMBL" id="QDU67965.1"/>
    </source>
</evidence>
<dbReference type="GO" id="GO:0055085">
    <property type="term" value="P:transmembrane transport"/>
    <property type="evidence" value="ECO:0007669"/>
    <property type="project" value="InterPro"/>
</dbReference>
<dbReference type="Proteomes" id="UP000316921">
    <property type="component" value="Chromosome"/>
</dbReference>
<dbReference type="RefSeq" id="WP_145066580.1">
    <property type="nucleotide sequence ID" value="NZ_CP036287.1"/>
</dbReference>
<dbReference type="NCBIfam" id="NF037995">
    <property type="entry name" value="TRAP_S1"/>
    <property type="match status" value="1"/>
</dbReference>
<dbReference type="Pfam" id="PF03480">
    <property type="entry name" value="DctP"/>
    <property type="match status" value="1"/>
</dbReference>
<evidence type="ECO:0000256" key="2">
    <source>
        <dbReference type="SAM" id="SignalP"/>
    </source>
</evidence>
<feature type="chain" id="PRO_5022072478" evidence="2">
    <location>
        <begin position="25"/>
        <end position="345"/>
    </location>
</feature>
<sequence precursor="true">MNATSHVHLPTLAALLLSILVASCGGDSTGGGTQWRLAIEEAPGSVQDAYAQEFARLVAERTDGAVSVTVYPYGALGTSDDITEQLRMGGLQFAMSSPGHLGKSIPELQALLLHFLFTDDEATNRAALADPEIRAAVEPLFPPLGLELMSILPEGWMVWTTKQPVRGPEDFAGIKTRTMTSPLLLATYDAFGANPQAMPYGEVYSALQLDMIDAQVNPLFAIEEMSFYEVTDYLVRAKPAPFLTTFLSNHDFLAGLAPELRATVDGIVADLEPFLAEHQRSVNEERLAEMLAAKPSLTVIELEPAEREAFRELAQPLRDVYLERAGQGGQEVLDALESAIERARG</sequence>
<dbReference type="EMBL" id="CP036287">
    <property type="protein sequence ID" value="QDU67965.1"/>
    <property type="molecule type" value="Genomic_DNA"/>
</dbReference>
<protein>
    <submittedName>
        <fullName evidence="3">2,3-diketo-L-gulonate-binding periplasmic protein YiaO</fullName>
    </submittedName>
</protein>
<evidence type="ECO:0000256" key="1">
    <source>
        <dbReference type="ARBA" id="ARBA00022729"/>
    </source>
</evidence>
<organism evidence="3 4">
    <name type="scientific">Engelhardtia mirabilis</name>
    <dbReference type="NCBI Taxonomy" id="2528011"/>
    <lineage>
        <taxon>Bacteria</taxon>
        <taxon>Pseudomonadati</taxon>
        <taxon>Planctomycetota</taxon>
        <taxon>Planctomycetia</taxon>
        <taxon>Planctomycetia incertae sedis</taxon>
        <taxon>Engelhardtia</taxon>
    </lineage>
</organism>
<keyword evidence="4" id="KW-1185">Reference proteome</keyword>
<dbReference type="InterPro" id="IPR018389">
    <property type="entry name" value="DctP_fam"/>
</dbReference>